<keyword evidence="9" id="KW-0704">Schiff base</keyword>
<dbReference type="STRING" id="1802579.A2310_06330"/>
<keyword evidence="5" id="KW-0745">Spermidine biosynthesis</keyword>
<proteinExistence type="predicted"/>
<dbReference type="Pfam" id="PF02675">
    <property type="entry name" value="AdoMet_dc"/>
    <property type="match status" value="1"/>
</dbReference>
<protein>
    <recommendedName>
        <fullName evidence="13">S-adenosylmethionine decarboxylase proenzyme</fullName>
    </recommendedName>
</protein>
<organism evidence="11 12">
    <name type="scientific">candidate division WOR-1 bacterium RIFOXYB2_FULL_37_13</name>
    <dbReference type="NCBI Taxonomy" id="1802579"/>
    <lineage>
        <taxon>Bacteria</taxon>
        <taxon>Bacillati</taxon>
        <taxon>Saganbacteria</taxon>
    </lineage>
</organism>
<dbReference type="SUPFAM" id="SSF56276">
    <property type="entry name" value="S-adenosylmethionine decarboxylase"/>
    <property type="match status" value="1"/>
</dbReference>
<evidence type="ECO:0000256" key="9">
    <source>
        <dbReference type="ARBA" id="ARBA00023270"/>
    </source>
</evidence>
<evidence type="ECO:0000256" key="5">
    <source>
        <dbReference type="ARBA" id="ARBA00023066"/>
    </source>
</evidence>
<dbReference type="Gene3D" id="3.60.90.10">
    <property type="entry name" value="S-adenosylmethionine decarboxylase"/>
    <property type="match status" value="1"/>
</dbReference>
<reference evidence="11 12" key="1">
    <citation type="journal article" date="2016" name="Nat. Commun.">
        <title>Thousands of microbial genomes shed light on interconnected biogeochemical processes in an aquifer system.</title>
        <authorList>
            <person name="Anantharaman K."/>
            <person name="Brown C.T."/>
            <person name="Hug L.A."/>
            <person name="Sharon I."/>
            <person name="Castelle C.J."/>
            <person name="Probst A.J."/>
            <person name="Thomas B.C."/>
            <person name="Singh A."/>
            <person name="Wilkins M.J."/>
            <person name="Karaoz U."/>
            <person name="Brodie E.L."/>
            <person name="Williams K.H."/>
            <person name="Hubbard S.S."/>
            <person name="Banfield J.F."/>
        </authorList>
    </citation>
    <scope>NUCLEOTIDE SEQUENCE [LARGE SCALE GENOMIC DNA]</scope>
</reference>
<evidence type="ECO:0000313" key="11">
    <source>
        <dbReference type="EMBL" id="OGC18982.1"/>
    </source>
</evidence>
<evidence type="ECO:0000256" key="4">
    <source>
        <dbReference type="ARBA" id="ARBA00022813"/>
    </source>
</evidence>
<dbReference type="AlphaFoldDB" id="A0A1F4SEW7"/>
<evidence type="ECO:0008006" key="13">
    <source>
        <dbReference type="Google" id="ProtNLM"/>
    </source>
</evidence>
<evidence type="ECO:0000256" key="10">
    <source>
        <dbReference type="ARBA" id="ARBA00023317"/>
    </source>
</evidence>
<keyword evidence="8" id="KW-0456">Lyase</keyword>
<dbReference type="EMBL" id="MEUB01000063">
    <property type="protein sequence ID" value="OGC18982.1"/>
    <property type="molecule type" value="Genomic_DNA"/>
</dbReference>
<evidence type="ECO:0000256" key="6">
    <source>
        <dbReference type="ARBA" id="ARBA00023115"/>
    </source>
</evidence>
<dbReference type="Proteomes" id="UP000178417">
    <property type="component" value="Unassembled WGS sequence"/>
</dbReference>
<evidence type="ECO:0000256" key="2">
    <source>
        <dbReference type="ARBA" id="ARBA00022691"/>
    </source>
</evidence>
<dbReference type="PANTHER" id="PTHR33866:SF2">
    <property type="entry name" value="S-ADENOSYLMETHIONINE DECARBOXYLASE PROENZYME"/>
    <property type="match status" value="1"/>
</dbReference>
<keyword evidence="10" id="KW-0670">Pyruvate</keyword>
<evidence type="ECO:0000256" key="8">
    <source>
        <dbReference type="ARBA" id="ARBA00023239"/>
    </source>
</evidence>
<dbReference type="InterPro" id="IPR003826">
    <property type="entry name" value="AdoMetDC_fam_prok"/>
</dbReference>
<dbReference type="GO" id="GO:0008295">
    <property type="term" value="P:spermidine biosynthetic process"/>
    <property type="evidence" value="ECO:0007669"/>
    <property type="project" value="UniProtKB-KW"/>
</dbReference>
<evidence type="ECO:0000256" key="1">
    <source>
        <dbReference type="ARBA" id="ARBA00001928"/>
    </source>
</evidence>
<name>A0A1F4SEW7_UNCSA</name>
<comment type="caution">
    <text evidence="11">The sequence shown here is derived from an EMBL/GenBank/DDBJ whole genome shotgun (WGS) entry which is preliminary data.</text>
</comment>
<dbReference type="GO" id="GO:0005829">
    <property type="term" value="C:cytosol"/>
    <property type="evidence" value="ECO:0007669"/>
    <property type="project" value="TreeGrafter"/>
</dbReference>
<dbReference type="InterPro" id="IPR016067">
    <property type="entry name" value="S-AdoMet_deCO2ase_core"/>
</dbReference>
<keyword evidence="6" id="KW-0620">Polyamine biosynthesis</keyword>
<comment type="cofactor">
    <cofactor evidence="1">
        <name>pyruvate</name>
        <dbReference type="ChEBI" id="CHEBI:15361"/>
    </cofactor>
</comment>
<keyword evidence="4" id="KW-0068">Autocatalytic cleavage</keyword>
<evidence type="ECO:0000313" key="12">
    <source>
        <dbReference type="Proteomes" id="UP000178417"/>
    </source>
</evidence>
<keyword evidence="7" id="KW-0865">Zymogen</keyword>
<dbReference type="PANTHER" id="PTHR33866">
    <property type="entry name" value="S-ADENOSYLMETHIONINE DECARBOXYLASE PROENZYME"/>
    <property type="match status" value="1"/>
</dbReference>
<sequence length="123" mass="13740">MINVDCMRGIGSHLSISCYDCPKEKLMDMNFIEKVFIELFSAMGINEAKNPHVFIYKKGNNSKKTGVSGTALSQGAHLIIHTFAEKNEAFIGFFSTGEFDSDYVVNYVTNAFEAKKSDFNVFS</sequence>
<dbReference type="GO" id="GO:0004014">
    <property type="term" value="F:adenosylmethionine decarboxylase activity"/>
    <property type="evidence" value="ECO:0007669"/>
    <property type="project" value="InterPro"/>
</dbReference>
<accession>A0A1F4SEW7</accession>
<keyword evidence="3" id="KW-0210">Decarboxylase</keyword>
<evidence type="ECO:0000256" key="3">
    <source>
        <dbReference type="ARBA" id="ARBA00022793"/>
    </source>
</evidence>
<gene>
    <name evidence="11" type="ORF">A2310_06330</name>
</gene>
<keyword evidence="2" id="KW-0949">S-adenosyl-L-methionine</keyword>
<evidence type="ECO:0000256" key="7">
    <source>
        <dbReference type="ARBA" id="ARBA00023145"/>
    </source>
</evidence>